<organism evidence="1 2">
    <name type="scientific">Novosphingobium capsulatum</name>
    <dbReference type="NCBI Taxonomy" id="13688"/>
    <lineage>
        <taxon>Bacteria</taxon>
        <taxon>Pseudomonadati</taxon>
        <taxon>Pseudomonadota</taxon>
        <taxon>Alphaproteobacteria</taxon>
        <taxon>Sphingomonadales</taxon>
        <taxon>Sphingomonadaceae</taxon>
        <taxon>Novosphingobium</taxon>
    </lineage>
</organism>
<dbReference type="SUPFAM" id="SSF81301">
    <property type="entry name" value="Nucleotidyltransferase"/>
    <property type="match status" value="1"/>
</dbReference>
<accession>A0ABU1MRR0</accession>
<proteinExistence type="predicted"/>
<reference evidence="1 2" key="1">
    <citation type="submission" date="2023-07" db="EMBL/GenBank/DDBJ databases">
        <title>Sorghum-associated microbial communities from plants grown in Nebraska, USA.</title>
        <authorList>
            <person name="Schachtman D."/>
        </authorList>
    </citation>
    <scope>NUCLEOTIDE SEQUENCE [LARGE SCALE GENOMIC DNA]</scope>
    <source>
        <strain evidence="1 2">DS1027</strain>
    </source>
</reference>
<dbReference type="InterPro" id="IPR043519">
    <property type="entry name" value="NT_sf"/>
</dbReference>
<gene>
    <name evidence="1" type="ORF">J2792_003917</name>
</gene>
<dbReference type="Gene3D" id="3.30.460.40">
    <property type="match status" value="1"/>
</dbReference>
<comment type="caution">
    <text evidence="1">The sequence shown here is derived from an EMBL/GenBank/DDBJ whole genome shotgun (WGS) entry which is preliminary data.</text>
</comment>
<dbReference type="EMBL" id="JAVDRD010000014">
    <property type="protein sequence ID" value="MDR6513029.1"/>
    <property type="molecule type" value="Genomic_DNA"/>
</dbReference>
<evidence type="ECO:0008006" key="3">
    <source>
        <dbReference type="Google" id="ProtNLM"/>
    </source>
</evidence>
<evidence type="ECO:0000313" key="1">
    <source>
        <dbReference type="EMBL" id="MDR6513029.1"/>
    </source>
</evidence>
<protein>
    <recommendedName>
        <fullName evidence="3">Nucleotidyltransferase family protein</fullName>
    </recommendedName>
</protein>
<keyword evidence="2" id="KW-1185">Reference proteome</keyword>
<sequence length="152" mass="16535">MEQALVASLEAVAEVMENAQDPWWIIASAAVALHGADPGPVGDVDVLLSLLDARRIIPTLGLALHQGSRHAEFRSTIFATWREPPLPVEFMAGFHHCQGGRWRAIVPTTRQRIALDGKTLFVPNRAELGNILQSYGRPKDLARAARLAALSA</sequence>
<dbReference type="Proteomes" id="UP001184150">
    <property type="component" value="Unassembled WGS sequence"/>
</dbReference>
<evidence type="ECO:0000313" key="2">
    <source>
        <dbReference type="Proteomes" id="UP001184150"/>
    </source>
</evidence>
<name>A0ABU1MRR0_9SPHN</name>
<dbReference type="RefSeq" id="WP_309806403.1">
    <property type="nucleotide sequence ID" value="NZ_JAVDRD010000014.1"/>
</dbReference>